<gene>
    <name evidence="3" type="ordered locus">Celf_0747</name>
</gene>
<organism evidence="3 4">
    <name type="scientific">Cellulomonas fimi (strain ATCC 484 / DSM 20113 / JCM 1341 / CCUG 24087 / LMG 16345 / NBRC 15513 / NCIMB 8980 / NCTC 7547 / NRS-133)</name>
    <dbReference type="NCBI Taxonomy" id="590998"/>
    <lineage>
        <taxon>Bacteria</taxon>
        <taxon>Bacillati</taxon>
        <taxon>Actinomycetota</taxon>
        <taxon>Actinomycetes</taxon>
        <taxon>Micrococcales</taxon>
        <taxon>Cellulomonadaceae</taxon>
        <taxon>Cellulomonas</taxon>
    </lineage>
</organism>
<dbReference type="STRING" id="590998.Celf_0747"/>
<evidence type="ECO:0000256" key="2">
    <source>
        <dbReference type="SAM" id="Phobius"/>
    </source>
</evidence>
<protein>
    <submittedName>
        <fullName evidence="3">Uncharacterized protein</fullName>
    </submittedName>
</protein>
<sequence length="283" mass="29451">MPRIVEAALAKAVTVPSSTIHAHVDALRRRNPEASPEELVRLLEKEYLVVVATAGGAVGAAAAAPAVGTGVALTLTASDVATFFGASAAFALAVASVHGIDVEDVERRRALLLATILGESGAKALGDAAEISTANVARVLLTRMPMATVKKVNSTLTRKLVRTQVTRHAGLAIGRLVPYGIGAVVGFTGGRALGRNVIQGARAAFGPPPAHFPHVLQVATRDALPKVLTAERETAEQLLGRTPPDRVGITAVPEQRNAPRRFRGLANRRAPKIPDQNPPSGDS</sequence>
<dbReference type="KEGG" id="cfi:Celf_0747"/>
<keyword evidence="2" id="KW-0812">Transmembrane</keyword>
<dbReference type="Proteomes" id="UP000008460">
    <property type="component" value="Chromosome"/>
</dbReference>
<feature type="region of interest" description="Disordered" evidence="1">
    <location>
        <begin position="243"/>
        <end position="283"/>
    </location>
</feature>
<proteinExistence type="predicted"/>
<accession>F4GZG6</accession>
<dbReference type="eggNOG" id="COG1540">
    <property type="taxonomic scope" value="Bacteria"/>
</dbReference>
<evidence type="ECO:0000256" key="1">
    <source>
        <dbReference type="SAM" id="MobiDB-lite"/>
    </source>
</evidence>
<reference evidence="3 4" key="1">
    <citation type="submission" date="2011-04" db="EMBL/GenBank/DDBJ databases">
        <title>Complete sequence of Cellulomonas fimi ATCC 484.</title>
        <authorList>
            <consortium name="US DOE Joint Genome Institute"/>
            <person name="Lucas S."/>
            <person name="Han J."/>
            <person name="Lapidus A."/>
            <person name="Cheng J.-F."/>
            <person name="Goodwin L."/>
            <person name="Pitluck S."/>
            <person name="Peters L."/>
            <person name="Chertkov O."/>
            <person name="Detter J.C."/>
            <person name="Han C."/>
            <person name="Tapia R."/>
            <person name="Land M."/>
            <person name="Hauser L."/>
            <person name="Kyrpides N."/>
            <person name="Ivanova N."/>
            <person name="Ovchinnikova G."/>
            <person name="Pagani I."/>
            <person name="Mead D."/>
            <person name="Brumm P."/>
            <person name="Woyke T."/>
        </authorList>
    </citation>
    <scope>NUCLEOTIDE SEQUENCE [LARGE SCALE GENOMIC DNA]</scope>
    <source>
        <strain evidence="4">ATCC 484 / DSM 20113 / JCM 1341 / NBRC 15513 / NCIMB 8980 / NCTC 7547</strain>
    </source>
</reference>
<keyword evidence="2" id="KW-0472">Membrane</keyword>
<dbReference type="AlphaFoldDB" id="F4GZG6"/>
<dbReference type="RefSeq" id="WP_013769916.1">
    <property type="nucleotide sequence ID" value="NC_015514.1"/>
</dbReference>
<name>F4GZG6_CELFA</name>
<dbReference type="HOGENOM" id="CLU_058821_1_0_11"/>
<evidence type="ECO:0000313" key="3">
    <source>
        <dbReference type="EMBL" id="AEE44887.1"/>
    </source>
</evidence>
<keyword evidence="2" id="KW-1133">Transmembrane helix</keyword>
<keyword evidence="4" id="KW-1185">Reference proteome</keyword>
<feature type="transmembrane region" description="Helical" evidence="2">
    <location>
        <begin position="47"/>
        <end position="68"/>
    </location>
</feature>
<dbReference type="EMBL" id="CP002666">
    <property type="protein sequence ID" value="AEE44887.1"/>
    <property type="molecule type" value="Genomic_DNA"/>
</dbReference>
<evidence type="ECO:0000313" key="4">
    <source>
        <dbReference type="Proteomes" id="UP000008460"/>
    </source>
</evidence>
<feature type="transmembrane region" description="Helical" evidence="2">
    <location>
        <begin position="80"/>
        <end position="100"/>
    </location>
</feature>